<evidence type="ECO:0000256" key="4">
    <source>
        <dbReference type="ARBA" id="ARBA00023157"/>
    </source>
</evidence>
<feature type="signal peptide" evidence="6">
    <location>
        <begin position="1"/>
        <end position="20"/>
    </location>
</feature>
<dbReference type="PANTHER" id="PTHR24253:SF79">
    <property type="entry name" value="SERINE PROTEASE 41"/>
    <property type="match status" value="1"/>
</dbReference>
<dbReference type="CTD" id="10942"/>
<dbReference type="Proteomes" id="UP000504623">
    <property type="component" value="Unplaced"/>
</dbReference>
<dbReference type="PROSITE" id="PS00134">
    <property type="entry name" value="TRYPSIN_HIS"/>
    <property type="match status" value="1"/>
</dbReference>
<dbReference type="PANTHER" id="PTHR24253">
    <property type="entry name" value="TRANSMEMBRANE PROTEASE SERINE"/>
    <property type="match status" value="1"/>
</dbReference>
<keyword evidence="1 5" id="KW-0645">Protease</keyword>
<keyword evidence="4" id="KW-1015">Disulfide bond</keyword>
<dbReference type="GO" id="GO:0006508">
    <property type="term" value="P:proteolysis"/>
    <property type="evidence" value="ECO:0007669"/>
    <property type="project" value="UniProtKB-KW"/>
</dbReference>
<feature type="domain" description="Peptidase S1" evidence="7">
    <location>
        <begin position="62"/>
        <end position="303"/>
    </location>
</feature>
<dbReference type="SMART" id="SM00020">
    <property type="entry name" value="Tryp_SPc"/>
    <property type="match status" value="1"/>
</dbReference>
<dbReference type="PROSITE" id="PS50240">
    <property type="entry name" value="TRYPSIN_DOM"/>
    <property type="match status" value="1"/>
</dbReference>
<evidence type="ECO:0000259" key="7">
    <source>
        <dbReference type="PROSITE" id="PS50240"/>
    </source>
</evidence>
<dbReference type="InterPro" id="IPR001314">
    <property type="entry name" value="Peptidase_S1A"/>
</dbReference>
<evidence type="ECO:0000256" key="1">
    <source>
        <dbReference type="ARBA" id="ARBA00022670"/>
    </source>
</evidence>
<proteinExistence type="predicted"/>
<name>A0A9B0U454_CHRAS</name>
<evidence type="ECO:0000256" key="2">
    <source>
        <dbReference type="ARBA" id="ARBA00022729"/>
    </source>
</evidence>
<evidence type="ECO:0000313" key="8">
    <source>
        <dbReference type="Proteomes" id="UP000504623"/>
    </source>
</evidence>
<organism evidence="8 9">
    <name type="scientific">Chrysochloris asiatica</name>
    <name type="common">Cape golden mole</name>
    <dbReference type="NCBI Taxonomy" id="185453"/>
    <lineage>
        <taxon>Eukaryota</taxon>
        <taxon>Metazoa</taxon>
        <taxon>Chordata</taxon>
        <taxon>Craniata</taxon>
        <taxon>Vertebrata</taxon>
        <taxon>Euteleostomi</taxon>
        <taxon>Mammalia</taxon>
        <taxon>Eutheria</taxon>
        <taxon>Afrotheria</taxon>
        <taxon>Chrysochloridae</taxon>
        <taxon>Chrysochlorinae</taxon>
        <taxon>Chrysochloris</taxon>
    </lineage>
</organism>
<protein>
    <submittedName>
        <fullName evidence="9">Testisin</fullName>
    </submittedName>
</protein>
<keyword evidence="3 5" id="KW-0378">Hydrolase</keyword>
<dbReference type="InterPro" id="IPR009003">
    <property type="entry name" value="Peptidase_S1_PA"/>
</dbReference>
<evidence type="ECO:0000256" key="6">
    <source>
        <dbReference type="SAM" id="SignalP"/>
    </source>
</evidence>
<dbReference type="OrthoDB" id="10051896at2759"/>
<dbReference type="AlphaFoldDB" id="A0A9B0U454"/>
<sequence length="329" mass="36737">MGAPLLWLLLSPAWLGGLHELGWDVRTQGESQDGEVMFPTPSPGKWDMLTTPCGQTKIPTRIVGGQDAELGSWPWQGSLRLWGTHICGVSLLNRRWVLTAAHCFQESTDPFPYSIQFGELSAVPPIWSLQAYQNRYQVERIVMNPRFLWTSPYDIALLKVSSLVTYTKYIQPICVVNATEAFHNRTDCWVTGWGDIQENIELAAPYNLQEVQISIINNTMCNHLFKEPDFRYNIFGDMVCAGEAEGGKDACLGDSGGPLVCEENSVWYQVGVVSWGVGCGRPNRPGVYTNVSEHFPWIKRVMAHGIPRTDPSSLLLLALPWVPVLLCLA</sequence>
<dbReference type="SUPFAM" id="SSF50494">
    <property type="entry name" value="Trypsin-like serine proteases"/>
    <property type="match status" value="1"/>
</dbReference>
<evidence type="ECO:0000313" key="9">
    <source>
        <dbReference type="RefSeq" id="XP_006874033.1"/>
    </source>
</evidence>
<dbReference type="Pfam" id="PF00089">
    <property type="entry name" value="Trypsin"/>
    <property type="match status" value="1"/>
</dbReference>
<keyword evidence="5" id="KW-0720">Serine protease</keyword>
<accession>A0A9B0U454</accession>
<dbReference type="GO" id="GO:0004252">
    <property type="term" value="F:serine-type endopeptidase activity"/>
    <property type="evidence" value="ECO:0007669"/>
    <property type="project" value="InterPro"/>
</dbReference>
<dbReference type="InterPro" id="IPR043504">
    <property type="entry name" value="Peptidase_S1_PA_chymotrypsin"/>
</dbReference>
<dbReference type="GeneID" id="102816055"/>
<dbReference type="PROSITE" id="PS00135">
    <property type="entry name" value="TRYPSIN_SER"/>
    <property type="match status" value="1"/>
</dbReference>
<evidence type="ECO:0000256" key="3">
    <source>
        <dbReference type="ARBA" id="ARBA00022801"/>
    </source>
</evidence>
<dbReference type="InterPro" id="IPR033116">
    <property type="entry name" value="TRYPSIN_SER"/>
</dbReference>
<keyword evidence="8" id="KW-1185">Reference proteome</keyword>
<dbReference type="InterPro" id="IPR018114">
    <property type="entry name" value="TRYPSIN_HIS"/>
</dbReference>
<dbReference type="InterPro" id="IPR001254">
    <property type="entry name" value="Trypsin_dom"/>
</dbReference>
<reference evidence="9" key="1">
    <citation type="submission" date="2025-08" db="UniProtKB">
        <authorList>
            <consortium name="RefSeq"/>
        </authorList>
    </citation>
    <scope>IDENTIFICATION</scope>
    <source>
        <tissue evidence="9">Spleen</tissue>
    </source>
</reference>
<dbReference type="Gene3D" id="2.40.10.10">
    <property type="entry name" value="Trypsin-like serine proteases"/>
    <property type="match status" value="1"/>
</dbReference>
<evidence type="ECO:0000256" key="5">
    <source>
        <dbReference type="RuleBase" id="RU363034"/>
    </source>
</evidence>
<dbReference type="PRINTS" id="PR00722">
    <property type="entry name" value="CHYMOTRYPSIN"/>
</dbReference>
<dbReference type="RefSeq" id="XP_006874033.1">
    <property type="nucleotide sequence ID" value="XM_006873971.1"/>
</dbReference>
<keyword evidence="2 6" id="KW-0732">Signal</keyword>
<dbReference type="CDD" id="cd00190">
    <property type="entry name" value="Tryp_SPc"/>
    <property type="match status" value="1"/>
</dbReference>
<feature type="chain" id="PRO_5038559092" evidence="6">
    <location>
        <begin position="21"/>
        <end position="329"/>
    </location>
</feature>
<gene>
    <name evidence="9" type="primary">PRSS21</name>
</gene>
<dbReference type="FunFam" id="2.40.10.10:FF:000024">
    <property type="entry name" value="Serine protease 53"/>
    <property type="match status" value="1"/>
</dbReference>